<sequence length="154" mass="16569">MRLLILTPLFPPSTLTTSPGRGSHEQDLALVSLHTAAGQDWLQESNDTDTDTIWLKSCLFPAKLGTARSCPTSGQCGLPVIASTTAARTEALSHGTSTTTTCLYCVSHPETQCVASIELMQDLERPAHDAHLQLRKKIPAHLILPSRSRSPATV</sequence>
<dbReference type="AlphaFoldDB" id="A0A8T2PBJ0"/>
<dbReference type="Proteomes" id="UP000824540">
    <property type="component" value="Unassembled WGS sequence"/>
</dbReference>
<dbReference type="EMBL" id="JAFBMS010000008">
    <property type="protein sequence ID" value="KAG9349934.1"/>
    <property type="molecule type" value="Genomic_DNA"/>
</dbReference>
<accession>A0A8T2PBJ0</accession>
<protein>
    <submittedName>
        <fullName evidence="1">Uncharacterized protein</fullName>
    </submittedName>
</protein>
<evidence type="ECO:0000313" key="1">
    <source>
        <dbReference type="EMBL" id="KAG9349934.1"/>
    </source>
</evidence>
<gene>
    <name evidence="1" type="ORF">JZ751_026287</name>
</gene>
<reference evidence="1" key="1">
    <citation type="thesis" date="2021" institute="BYU ScholarsArchive" country="Provo, UT, USA">
        <title>Applications of and Algorithms for Genome Assembly and Genomic Analyses with an Emphasis on Marine Teleosts.</title>
        <authorList>
            <person name="Pickett B.D."/>
        </authorList>
    </citation>
    <scope>NUCLEOTIDE SEQUENCE</scope>
    <source>
        <strain evidence="1">HI-2016</strain>
    </source>
</reference>
<organism evidence="1 2">
    <name type="scientific">Albula glossodonta</name>
    <name type="common">roundjaw bonefish</name>
    <dbReference type="NCBI Taxonomy" id="121402"/>
    <lineage>
        <taxon>Eukaryota</taxon>
        <taxon>Metazoa</taxon>
        <taxon>Chordata</taxon>
        <taxon>Craniata</taxon>
        <taxon>Vertebrata</taxon>
        <taxon>Euteleostomi</taxon>
        <taxon>Actinopterygii</taxon>
        <taxon>Neopterygii</taxon>
        <taxon>Teleostei</taxon>
        <taxon>Albuliformes</taxon>
        <taxon>Albulidae</taxon>
        <taxon>Albula</taxon>
    </lineage>
</organism>
<comment type="caution">
    <text evidence="1">The sequence shown here is derived from an EMBL/GenBank/DDBJ whole genome shotgun (WGS) entry which is preliminary data.</text>
</comment>
<evidence type="ECO:0000313" key="2">
    <source>
        <dbReference type="Proteomes" id="UP000824540"/>
    </source>
</evidence>
<proteinExistence type="predicted"/>
<keyword evidence="2" id="KW-1185">Reference proteome</keyword>
<name>A0A8T2PBJ0_9TELE</name>